<reference evidence="1 2" key="1">
    <citation type="submission" date="2016-06" db="EMBL/GenBank/DDBJ databases">
        <title>The Draft Genome Sequence and Annotation of the Desert Woodrat Neotoma lepida.</title>
        <authorList>
            <person name="Campbell M."/>
            <person name="Oakeson K.F."/>
            <person name="Yandell M."/>
            <person name="Halpert J.R."/>
            <person name="Dearing D."/>
        </authorList>
    </citation>
    <scope>NUCLEOTIDE SEQUENCE [LARGE SCALE GENOMIC DNA]</scope>
    <source>
        <strain evidence="1">417</strain>
        <tissue evidence="1">Liver</tissue>
    </source>
</reference>
<proteinExistence type="predicted"/>
<protein>
    <submittedName>
        <fullName evidence="1">Uncharacterized protein</fullName>
    </submittedName>
</protein>
<dbReference type="Proteomes" id="UP000092124">
    <property type="component" value="Unassembled WGS sequence"/>
</dbReference>
<dbReference type="SUPFAM" id="SSF50494">
    <property type="entry name" value="Trypsin-like serine proteases"/>
    <property type="match status" value="1"/>
</dbReference>
<accession>A0A1A6HT57</accession>
<gene>
    <name evidence="1" type="ORF">A6R68_20427</name>
</gene>
<keyword evidence="2" id="KW-1185">Reference proteome</keyword>
<sequence>MPVVPLCFCAFTSTIENDGIPEVWKADDQVEKDPRDPDTDTLARLQQAALTHLSTIYCEKFWGHMITDEMVCAGTSGSSQLAQDPAELLSTVAQLLDPVYHVLSSRG</sequence>
<name>A0A1A6HT57_NEOLE</name>
<dbReference type="EMBL" id="LZPO01017280">
    <property type="protein sequence ID" value="OBS81399.1"/>
    <property type="molecule type" value="Genomic_DNA"/>
</dbReference>
<comment type="caution">
    <text evidence="1">The sequence shown here is derived from an EMBL/GenBank/DDBJ whole genome shotgun (WGS) entry which is preliminary data.</text>
</comment>
<evidence type="ECO:0000313" key="2">
    <source>
        <dbReference type="Proteomes" id="UP000092124"/>
    </source>
</evidence>
<evidence type="ECO:0000313" key="1">
    <source>
        <dbReference type="EMBL" id="OBS81399.1"/>
    </source>
</evidence>
<dbReference type="AlphaFoldDB" id="A0A1A6HT57"/>
<organism evidence="1 2">
    <name type="scientific">Neotoma lepida</name>
    <name type="common">Desert woodrat</name>
    <dbReference type="NCBI Taxonomy" id="56216"/>
    <lineage>
        <taxon>Eukaryota</taxon>
        <taxon>Metazoa</taxon>
        <taxon>Chordata</taxon>
        <taxon>Craniata</taxon>
        <taxon>Vertebrata</taxon>
        <taxon>Euteleostomi</taxon>
        <taxon>Mammalia</taxon>
        <taxon>Eutheria</taxon>
        <taxon>Euarchontoglires</taxon>
        <taxon>Glires</taxon>
        <taxon>Rodentia</taxon>
        <taxon>Myomorpha</taxon>
        <taxon>Muroidea</taxon>
        <taxon>Cricetidae</taxon>
        <taxon>Neotominae</taxon>
        <taxon>Neotoma</taxon>
    </lineage>
</organism>
<dbReference type="InterPro" id="IPR009003">
    <property type="entry name" value="Peptidase_S1_PA"/>
</dbReference>